<accession>A0A4Q7KKN9</accession>
<evidence type="ECO:0000256" key="6">
    <source>
        <dbReference type="RuleBase" id="RU003355"/>
    </source>
</evidence>
<proteinExistence type="inferred from homology"/>
<keyword evidence="3 5" id="KW-0378">Hydrolase</keyword>
<keyword evidence="8" id="KW-0732">Signal</keyword>
<feature type="signal peptide" evidence="8">
    <location>
        <begin position="1"/>
        <end position="29"/>
    </location>
</feature>
<dbReference type="Pfam" id="PF00082">
    <property type="entry name" value="Peptidase_S8"/>
    <property type="match status" value="1"/>
</dbReference>
<feature type="region of interest" description="Disordered" evidence="7">
    <location>
        <begin position="347"/>
        <end position="371"/>
    </location>
</feature>
<dbReference type="Proteomes" id="UP000294257">
    <property type="component" value="Unassembled WGS sequence"/>
</dbReference>
<name>A0A4Q7KKN9_9PSEU</name>
<dbReference type="InterPro" id="IPR036852">
    <property type="entry name" value="Peptidase_S8/S53_dom_sf"/>
</dbReference>
<dbReference type="AlphaFoldDB" id="A0A4Q7KKN9"/>
<dbReference type="EMBL" id="SGWQ01000006">
    <property type="protein sequence ID" value="RZS37045.1"/>
    <property type="molecule type" value="Genomic_DNA"/>
</dbReference>
<dbReference type="PRINTS" id="PR00723">
    <property type="entry name" value="SUBTILISIN"/>
</dbReference>
<comment type="caution">
    <text evidence="10">The sequence shown here is derived from an EMBL/GenBank/DDBJ whole genome shotgun (WGS) entry which is preliminary data.</text>
</comment>
<reference evidence="10 11" key="1">
    <citation type="submission" date="2019-02" db="EMBL/GenBank/DDBJ databases">
        <title>Genomic Encyclopedia of Type Strains, Phase IV (KMG-IV): sequencing the most valuable type-strain genomes for metagenomic binning, comparative biology and taxonomic classification.</title>
        <authorList>
            <person name="Goeker M."/>
        </authorList>
    </citation>
    <scope>NUCLEOTIDE SEQUENCE [LARGE SCALE GENOMIC DNA]</scope>
    <source>
        <strain evidence="10 11">DSM 101727</strain>
    </source>
</reference>
<dbReference type="PANTHER" id="PTHR43806:SF11">
    <property type="entry name" value="CEREVISIN-RELATED"/>
    <property type="match status" value="1"/>
</dbReference>
<organism evidence="10 11">
    <name type="scientific">Herbihabitans rhizosphaerae</name>
    <dbReference type="NCBI Taxonomy" id="1872711"/>
    <lineage>
        <taxon>Bacteria</taxon>
        <taxon>Bacillati</taxon>
        <taxon>Actinomycetota</taxon>
        <taxon>Actinomycetes</taxon>
        <taxon>Pseudonocardiales</taxon>
        <taxon>Pseudonocardiaceae</taxon>
        <taxon>Herbihabitans</taxon>
    </lineage>
</organism>
<evidence type="ECO:0000313" key="10">
    <source>
        <dbReference type="EMBL" id="RZS37045.1"/>
    </source>
</evidence>
<comment type="similarity">
    <text evidence="1 5 6">Belongs to the peptidase S8 family.</text>
</comment>
<evidence type="ECO:0000256" key="2">
    <source>
        <dbReference type="ARBA" id="ARBA00022670"/>
    </source>
</evidence>
<dbReference type="InterPro" id="IPR022398">
    <property type="entry name" value="Peptidase_S8_His-AS"/>
</dbReference>
<protein>
    <submittedName>
        <fullName evidence="10">Subtilisin family serine protease</fullName>
    </submittedName>
</protein>
<feature type="active site" description="Charge relay system" evidence="5">
    <location>
        <position position="236"/>
    </location>
</feature>
<evidence type="ECO:0000256" key="4">
    <source>
        <dbReference type="ARBA" id="ARBA00022825"/>
    </source>
</evidence>
<dbReference type="InterPro" id="IPR023827">
    <property type="entry name" value="Peptidase_S8_Asp-AS"/>
</dbReference>
<dbReference type="Gene3D" id="3.40.50.200">
    <property type="entry name" value="Peptidase S8/S53 domain"/>
    <property type="match status" value="1"/>
</dbReference>
<evidence type="ECO:0000256" key="1">
    <source>
        <dbReference type="ARBA" id="ARBA00011073"/>
    </source>
</evidence>
<feature type="region of interest" description="Disordered" evidence="7">
    <location>
        <begin position="104"/>
        <end position="142"/>
    </location>
</feature>
<feature type="active site" description="Charge relay system" evidence="5">
    <location>
        <position position="488"/>
    </location>
</feature>
<feature type="active site" description="Charge relay system" evidence="5">
    <location>
        <position position="181"/>
    </location>
</feature>
<keyword evidence="2 5" id="KW-0645">Protease</keyword>
<dbReference type="SUPFAM" id="SSF52743">
    <property type="entry name" value="Subtilisin-like"/>
    <property type="match status" value="1"/>
</dbReference>
<dbReference type="PANTHER" id="PTHR43806">
    <property type="entry name" value="PEPTIDASE S8"/>
    <property type="match status" value="1"/>
</dbReference>
<sequence>MKVRKSVLAAALTAPLVAGLAFVATSANAAPDAAAQPTGPTTEFNVLVADGGSVEAAENAARAAGGTVVASNKAVGLLTVSAPRDGFAAKVKGNRSSAIKEVAPTRSIGQAPKGKPKDDKVVEKENKGKARSAAGNPAVAKKAQAGLDPLDEKLWGLKMVRSDLARTKQPGDRAVKVGVLDTGVDGNHPDIAPNFDKGLSRNFTRDIPTDELGQIVDGPCEFRGCVDPVDHDGGGHGSHVAGTIAAAADGFGISGVAPNVTLVNIRGGQDSGFFFLQPVVDAMTYAGDAGLDVINMSFFVDPWAYLCDANPADAPELQAQQRLIKGALFRALNYAYGKGVTQVVALGNGHHDNGKPPTDEDSPNFPAGGAYPREIDNATCHDMPLEGPHTIGVSALGPSQRKADYSNYGLEQISVSAPGGFFRDYVGTPWFNTNENLILSVYPQNVGVEEGTIDAQGNITPKGVEEGVQKACKQDGKCGFYAYSQGTSMASPHATGVAALIVSQFGKKQGGNVSMSPDTVQKVLEGTAAKTPCPVPPTVDYKKEGRDDSFTATCEGSQGFNGFYGWGIVDAWSAVTQGQKYLK</sequence>
<feature type="compositionally biased region" description="Basic and acidic residues" evidence="7">
    <location>
        <begin position="349"/>
        <end position="358"/>
    </location>
</feature>
<dbReference type="InterPro" id="IPR015500">
    <property type="entry name" value="Peptidase_S8_subtilisin-rel"/>
</dbReference>
<keyword evidence="11" id="KW-1185">Reference proteome</keyword>
<dbReference type="InterPro" id="IPR000209">
    <property type="entry name" value="Peptidase_S8/S53_dom"/>
</dbReference>
<evidence type="ECO:0000256" key="5">
    <source>
        <dbReference type="PROSITE-ProRule" id="PRU01240"/>
    </source>
</evidence>
<feature type="compositionally biased region" description="Basic and acidic residues" evidence="7">
    <location>
        <begin position="115"/>
        <end position="128"/>
    </location>
</feature>
<dbReference type="RefSeq" id="WP_423202190.1">
    <property type="nucleotide sequence ID" value="NZ_SGWQ01000006.1"/>
</dbReference>
<dbReference type="PROSITE" id="PS00137">
    <property type="entry name" value="SUBTILASE_HIS"/>
    <property type="match status" value="1"/>
</dbReference>
<feature type="chain" id="PRO_5020643680" evidence="8">
    <location>
        <begin position="30"/>
        <end position="583"/>
    </location>
</feature>
<dbReference type="PROSITE" id="PS51892">
    <property type="entry name" value="SUBTILASE"/>
    <property type="match status" value="1"/>
</dbReference>
<gene>
    <name evidence="10" type="ORF">EV193_106281</name>
</gene>
<keyword evidence="4 5" id="KW-0720">Serine protease</keyword>
<dbReference type="GO" id="GO:0004252">
    <property type="term" value="F:serine-type endopeptidase activity"/>
    <property type="evidence" value="ECO:0007669"/>
    <property type="project" value="UniProtKB-UniRule"/>
</dbReference>
<evidence type="ECO:0000313" key="11">
    <source>
        <dbReference type="Proteomes" id="UP000294257"/>
    </source>
</evidence>
<dbReference type="InterPro" id="IPR023828">
    <property type="entry name" value="Peptidase_S8_Ser-AS"/>
</dbReference>
<feature type="domain" description="Peptidase S8/S53" evidence="9">
    <location>
        <begin position="173"/>
        <end position="567"/>
    </location>
</feature>
<dbReference type="GO" id="GO:0006508">
    <property type="term" value="P:proteolysis"/>
    <property type="evidence" value="ECO:0007669"/>
    <property type="project" value="UniProtKB-KW"/>
</dbReference>
<dbReference type="PROSITE" id="PS00136">
    <property type="entry name" value="SUBTILASE_ASP"/>
    <property type="match status" value="1"/>
</dbReference>
<dbReference type="InterPro" id="IPR050131">
    <property type="entry name" value="Peptidase_S8_subtilisin-like"/>
</dbReference>
<evidence type="ECO:0000256" key="7">
    <source>
        <dbReference type="SAM" id="MobiDB-lite"/>
    </source>
</evidence>
<evidence type="ECO:0000256" key="3">
    <source>
        <dbReference type="ARBA" id="ARBA00022801"/>
    </source>
</evidence>
<evidence type="ECO:0000259" key="9">
    <source>
        <dbReference type="Pfam" id="PF00082"/>
    </source>
</evidence>
<dbReference type="PROSITE" id="PS00138">
    <property type="entry name" value="SUBTILASE_SER"/>
    <property type="match status" value="1"/>
</dbReference>
<evidence type="ECO:0000256" key="8">
    <source>
        <dbReference type="SAM" id="SignalP"/>
    </source>
</evidence>